<evidence type="ECO:0000259" key="5">
    <source>
        <dbReference type="Pfam" id="PF00149"/>
    </source>
</evidence>
<evidence type="ECO:0000256" key="3">
    <source>
        <dbReference type="ARBA" id="ARBA00022839"/>
    </source>
</evidence>
<dbReference type="GO" id="GO:0008408">
    <property type="term" value="F:3'-5' exonuclease activity"/>
    <property type="evidence" value="ECO:0007669"/>
    <property type="project" value="InterPro"/>
</dbReference>
<reference evidence="6 7" key="1">
    <citation type="submission" date="2016-05" db="EMBL/GenBank/DDBJ databases">
        <title>Chromosome and linear plasmid sequence of a 2015 human isolate of tick-borne relapsing fever spirochete, Borrelia turicatae.</title>
        <authorList>
            <person name="Kingry L.C."/>
            <person name="Dhwani B."/>
            <person name="Replogle A."/>
            <person name="Sexton C."/>
            <person name="Rowe L."/>
            <person name="Stermole B.M."/>
            <person name="Christensen A.M."/>
            <person name="Schriefer M.E."/>
        </authorList>
    </citation>
    <scope>NUCLEOTIDE SEQUENCE [LARGE SCALE GENOMIC DNA]</scope>
    <source>
        <strain evidence="6 7">BTE5EL</strain>
    </source>
</reference>
<proteinExistence type="inferred from homology"/>
<organism evidence="6 7">
    <name type="scientific">Borrelia turicatae</name>
    <dbReference type="NCBI Taxonomy" id="142"/>
    <lineage>
        <taxon>Bacteria</taxon>
        <taxon>Pseudomonadati</taxon>
        <taxon>Spirochaetota</taxon>
        <taxon>Spirochaetia</taxon>
        <taxon>Spirochaetales</taxon>
        <taxon>Borreliaceae</taxon>
        <taxon>Borrelia</taxon>
    </lineage>
</organism>
<dbReference type="InterPro" id="IPR004843">
    <property type="entry name" value="Calcineurin-like_PHP"/>
</dbReference>
<dbReference type="InterPro" id="IPR041796">
    <property type="entry name" value="Mre11_N"/>
</dbReference>
<evidence type="ECO:0000313" key="6">
    <source>
        <dbReference type="EMBL" id="ANF34273.1"/>
    </source>
</evidence>
<dbReference type="CDD" id="cd00840">
    <property type="entry name" value="MPP_Mre11_N"/>
    <property type="match status" value="1"/>
</dbReference>
<keyword evidence="3 4" id="KW-0269">Exonuclease</keyword>
<dbReference type="GO" id="GO:0004519">
    <property type="term" value="F:endonuclease activity"/>
    <property type="evidence" value="ECO:0007669"/>
    <property type="project" value="UniProtKB-KW"/>
</dbReference>
<evidence type="ECO:0000256" key="1">
    <source>
        <dbReference type="ARBA" id="ARBA00022722"/>
    </source>
</evidence>
<dbReference type="InterPro" id="IPR004593">
    <property type="entry name" value="SbcD"/>
</dbReference>
<name>A0A172XCB0_BORTU</name>
<dbReference type="NCBIfam" id="TIGR00619">
    <property type="entry name" value="sbcd"/>
    <property type="match status" value="1"/>
</dbReference>
<keyword evidence="1 4" id="KW-0540">Nuclease</keyword>
<dbReference type="EMBL" id="CP015629">
    <property type="protein sequence ID" value="ANF34273.1"/>
    <property type="molecule type" value="Genomic_DNA"/>
</dbReference>
<sequence length="410" mass="47837">MSTYRVLHTSDWHIGKKIGYFSRIGEQQKFLSFLLGFIKNEKIDLLLIAGDVYDSKRPGLEEQKLINDFFYELSFTPCKWCVVITGNHDKRAYFNINKKILSKFNFFLVTGNELSSQVVFLEDRGDIKFIIVCMPYINERLIVDQDCKNIELHNDVFLKNLEKAYKDQISNVIGALDEQYLHIPRILIAHSFFSSSSVVGSIGNSPILPVSVFGNNFSYVALGHIHNFKKLKDNVVYSGSPIQYSFDEDIKKYVNVLFFSESKLVEQNKVLLPVFGKLYFLQGSFNEIMSDLHKIKNEISYLCYLKIELNEKVAAEFEEQIYDFAKSSLINIFDIYYHCIDSEEESLKEGRMLLSRDEVLSRDEKYFFQEKLKKDIKNGFRRGNKFREEELMALFEEVLLKGRAGEYEDK</sequence>
<dbReference type="Pfam" id="PF00149">
    <property type="entry name" value="Metallophos"/>
    <property type="match status" value="1"/>
</dbReference>
<keyword evidence="4" id="KW-0235">DNA replication</keyword>
<dbReference type="AlphaFoldDB" id="A0A172XCB0"/>
<feature type="domain" description="Calcineurin-like phosphoesterase" evidence="5">
    <location>
        <begin position="5"/>
        <end position="227"/>
    </location>
</feature>
<dbReference type="InterPro" id="IPR029052">
    <property type="entry name" value="Metallo-depent_PP-like"/>
</dbReference>
<evidence type="ECO:0000256" key="4">
    <source>
        <dbReference type="RuleBase" id="RU363069"/>
    </source>
</evidence>
<keyword evidence="2 4" id="KW-0378">Hydrolase</keyword>
<dbReference type="SUPFAM" id="SSF56300">
    <property type="entry name" value="Metallo-dependent phosphatases"/>
    <property type="match status" value="1"/>
</dbReference>
<keyword evidence="4" id="KW-0255">Endonuclease</keyword>
<keyword evidence="4" id="KW-0233">DNA recombination</keyword>
<dbReference type="GO" id="GO:0006260">
    <property type="term" value="P:DNA replication"/>
    <property type="evidence" value="ECO:0007669"/>
    <property type="project" value="UniProtKB-KW"/>
</dbReference>
<comment type="function">
    <text evidence="4">SbcCD cleaves DNA hairpin structures. These structures can inhibit DNA replication and are intermediates in certain DNA recombination reactions. The complex acts as a 3'-&gt;5' double strand exonuclease that can open hairpins. It also has a 5' single-strand endonuclease activity.</text>
</comment>
<evidence type="ECO:0000256" key="2">
    <source>
        <dbReference type="ARBA" id="ARBA00022801"/>
    </source>
</evidence>
<dbReference type="Gene3D" id="3.60.21.10">
    <property type="match status" value="1"/>
</dbReference>
<dbReference type="RefSeq" id="WP_119024293.1">
    <property type="nucleotide sequence ID" value="NZ_CP015629.1"/>
</dbReference>
<dbReference type="InterPro" id="IPR050535">
    <property type="entry name" value="DNA_Repair-Maintenance_Comp"/>
</dbReference>
<dbReference type="PANTHER" id="PTHR30337">
    <property type="entry name" value="COMPONENT OF ATP-DEPENDENT DSDNA EXONUCLEASE"/>
    <property type="match status" value="1"/>
</dbReference>
<accession>A0A172XCB0</accession>
<gene>
    <name evidence="4" type="primary">sbcD</name>
    <name evidence="6" type="ORF">A7978_04205</name>
</gene>
<comment type="similarity">
    <text evidence="4">Belongs to the SbcD family.</text>
</comment>
<dbReference type="GO" id="GO:0006310">
    <property type="term" value="P:DNA recombination"/>
    <property type="evidence" value="ECO:0007669"/>
    <property type="project" value="UniProtKB-KW"/>
</dbReference>
<dbReference type="Proteomes" id="UP000264231">
    <property type="component" value="Chromosome"/>
</dbReference>
<dbReference type="PANTHER" id="PTHR30337:SF0">
    <property type="entry name" value="NUCLEASE SBCCD SUBUNIT D"/>
    <property type="match status" value="1"/>
</dbReference>
<evidence type="ECO:0000313" key="7">
    <source>
        <dbReference type="Proteomes" id="UP000264231"/>
    </source>
</evidence>
<protein>
    <recommendedName>
        <fullName evidence="4">Nuclease SbcCD subunit D</fullName>
    </recommendedName>
</protein>
<comment type="subunit">
    <text evidence="4">Heterodimer of SbcC and SbcD.</text>
</comment>